<dbReference type="InterPro" id="IPR033116">
    <property type="entry name" value="TRYPSIN_SER"/>
</dbReference>
<dbReference type="KEGG" id="xla:108719368"/>
<dbReference type="GeneID" id="108719368"/>
<dbReference type="PROSITE" id="PS50240">
    <property type="entry name" value="TRYPSIN_DOM"/>
    <property type="match status" value="1"/>
</dbReference>
<feature type="region of interest" description="Disordered" evidence="5">
    <location>
        <begin position="355"/>
        <end position="397"/>
    </location>
</feature>
<dbReference type="InterPro" id="IPR001254">
    <property type="entry name" value="Trypsin_dom"/>
</dbReference>
<proteinExistence type="predicted"/>
<dbReference type="AlphaFoldDB" id="A0A1L8FZS3"/>
<accession>A0A1L8FZS3</accession>
<dbReference type="STRING" id="8355.A0A1L8FZS3"/>
<dbReference type="Pfam" id="PF00089">
    <property type="entry name" value="Trypsin"/>
    <property type="match status" value="1"/>
</dbReference>
<dbReference type="GO" id="GO:0007340">
    <property type="term" value="P:acrosome reaction"/>
    <property type="evidence" value="ECO:0000318"/>
    <property type="project" value="GO_Central"/>
</dbReference>
<keyword evidence="2" id="KW-0378">Hydrolase</keyword>
<evidence type="ECO:0000313" key="6">
    <source>
        <dbReference type="Proteomes" id="UP000186698"/>
    </source>
</evidence>
<name>A0A1L8FZS3_XENLA</name>
<dbReference type="InterPro" id="IPR001314">
    <property type="entry name" value="Peptidase_S1A"/>
</dbReference>
<sequence>MVMMSSPKLVQSSLLSTNHFTEDITLTRRNMKLLTVFFFIFFIIHLICLSESAIGGICGNQPIYQGSRIVGGENAPPGKWPWMVSIQHPVRKDFSHICGGSVLNENWVLTAAHCFKHLQSKEETNTWRLVFGANDLMFLDSSVQIRRIKEVIWPKAYDPKTEANDIALMRLDKPIEFTGYVQPACFPSEFANVEKKTDCYIAGWGVIEEESGEPSEVLQEAKVHQIDSKKCNSKDWYNGAIGEYNLCAGHEKGGIDSCQGDSGGPLMCKTPRSRVYAVVGITSWGSGCARGKKPGVYTSTKYFIKWIASKVEKDEKEKPKIKRKRSILKNIIMPNGQLPEAENVGLTKTLTEGIQANTVQPTAEVQEDPYGREKGAQVQSGHIREKPKPEKTAQPPSESILKRIMSWLLTNIQRTLVPTVKIT</sequence>
<dbReference type="RefSeq" id="XP_041422519.1">
    <property type="nucleotide sequence ID" value="XM_041566585.1"/>
</dbReference>
<dbReference type="InterPro" id="IPR043504">
    <property type="entry name" value="Peptidase_S1_PA_chymotrypsin"/>
</dbReference>
<dbReference type="SMART" id="SM00020">
    <property type="entry name" value="Tryp_SPc"/>
    <property type="match status" value="1"/>
</dbReference>
<dbReference type="InterPro" id="IPR009003">
    <property type="entry name" value="Peptidase_S1_PA"/>
</dbReference>
<keyword evidence="1" id="KW-0645">Protease</keyword>
<evidence type="ECO:0000256" key="3">
    <source>
        <dbReference type="ARBA" id="ARBA00022825"/>
    </source>
</evidence>
<keyword evidence="6" id="KW-1185">Reference proteome</keyword>
<dbReference type="Proteomes" id="UP000186698">
    <property type="component" value="Chromosome 6L"/>
</dbReference>
<dbReference type="Gene3D" id="2.40.10.10">
    <property type="entry name" value="Trypsin-like serine proteases"/>
    <property type="match status" value="2"/>
</dbReference>
<reference evidence="7" key="1">
    <citation type="submission" date="2025-08" db="UniProtKB">
        <authorList>
            <consortium name="RefSeq"/>
        </authorList>
    </citation>
    <scope>IDENTIFICATION</scope>
    <source>
        <strain evidence="7">J_2021</strain>
        <tissue evidence="7">Erythrocytes</tissue>
    </source>
</reference>
<protein>
    <submittedName>
        <fullName evidence="7">Acrosin</fullName>
    </submittedName>
</protein>
<dbReference type="CDD" id="cd00190">
    <property type="entry name" value="Tryp_SPc"/>
    <property type="match status" value="1"/>
</dbReference>
<keyword evidence="3" id="KW-0720">Serine protease</keyword>
<dbReference type="PROSITE" id="PS00135">
    <property type="entry name" value="TRYPSIN_SER"/>
    <property type="match status" value="1"/>
</dbReference>
<dbReference type="PANTHER" id="PTHR24252">
    <property type="entry name" value="ACROSIN-RELATED"/>
    <property type="match status" value="1"/>
</dbReference>
<evidence type="ECO:0000256" key="5">
    <source>
        <dbReference type="SAM" id="MobiDB-lite"/>
    </source>
</evidence>
<dbReference type="SUPFAM" id="SSF50494">
    <property type="entry name" value="Trypsin-like serine proteases"/>
    <property type="match status" value="1"/>
</dbReference>
<dbReference type="OrthoDB" id="6339452at2759"/>
<keyword evidence="4" id="KW-1015">Disulfide bond</keyword>
<gene>
    <name evidence="7" type="primary">LOC108719368</name>
</gene>
<organism evidence="6 7">
    <name type="scientific">Xenopus laevis</name>
    <name type="common">African clawed frog</name>
    <dbReference type="NCBI Taxonomy" id="8355"/>
    <lineage>
        <taxon>Eukaryota</taxon>
        <taxon>Metazoa</taxon>
        <taxon>Chordata</taxon>
        <taxon>Craniata</taxon>
        <taxon>Vertebrata</taxon>
        <taxon>Euteleostomi</taxon>
        <taxon>Amphibia</taxon>
        <taxon>Batrachia</taxon>
        <taxon>Anura</taxon>
        <taxon>Pipoidea</taxon>
        <taxon>Pipidae</taxon>
        <taxon>Xenopodinae</taxon>
        <taxon>Xenopus</taxon>
        <taxon>Xenopus</taxon>
    </lineage>
</organism>
<evidence type="ECO:0000256" key="2">
    <source>
        <dbReference type="ARBA" id="ARBA00022801"/>
    </source>
</evidence>
<feature type="compositionally biased region" description="Basic and acidic residues" evidence="5">
    <location>
        <begin position="382"/>
        <end position="391"/>
    </location>
</feature>
<dbReference type="PRINTS" id="PR00722">
    <property type="entry name" value="CHYMOTRYPSIN"/>
</dbReference>
<dbReference type="InterPro" id="IPR018114">
    <property type="entry name" value="TRYPSIN_HIS"/>
</dbReference>
<dbReference type="PROSITE" id="PS00134">
    <property type="entry name" value="TRYPSIN_HIS"/>
    <property type="match status" value="1"/>
</dbReference>
<dbReference type="FunFam" id="2.40.10.10:FF:000003">
    <property type="entry name" value="Transmembrane serine protease 3"/>
    <property type="match status" value="1"/>
</dbReference>
<evidence type="ECO:0000256" key="4">
    <source>
        <dbReference type="ARBA" id="ARBA00023157"/>
    </source>
</evidence>
<evidence type="ECO:0000313" key="7">
    <source>
        <dbReference type="RefSeq" id="XP_041422519.1"/>
    </source>
</evidence>
<dbReference type="GO" id="GO:0006508">
    <property type="term" value="P:proteolysis"/>
    <property type="evidence" value="ECO:0007669"/>
    <property type="project" value="UniProtKB-KW"/>
</dbReference>
<dbReference type="GO" id="GO:0004252">
    <property type="term" value="F:serine-type endopeptidase activity"/>
    <property type="evidence" value="ECO:0000318"/>
    <property type="project" value="GO_Central"/>
</dbReference>
<dbReference type="PaxDb" id="8355-A0A1L8FZS3"/>
<dbReference type="PANTHER" id="PTHR24252:SF23">
    <property type="entry name" value="ACROSIN-LIKE"/>
    <property type="match status" value="1"/>
</dbReference>
<evidence type="ECO:0000256" key="1">
    <source>
        <dbReference type="ARBA" id="ARBA00022670"/>
    </source>
</evidence>
<dbReference type="OMA" id="LMCRDNV"/>